<protein>
    <submittedName>
        <fullName evidence="1">Uncharacterized protein</fullName>
    </submittedName>
</protein>
<dbReference type="PhylomeDB" id="A0A0K6S8H4"/>
<dbReference type="InterPro" id="IPR036770">
    <property type="entry name" value="Ankyrin_rpt-contain_sf"/>
</dbReference>
<organism evidence="1">
    <name type="scientific">Chromera velia CCMP2878</name>
    <dbReference type="NCBI Taxonomy" id="1169474"/>
    <lineage>
        <taxon>Eukaryota</taxon>
        <taxon>Sar</taxon>
        <taxon>Alveolata</taxon>
        <taxon>Colpodellida</taxon>
        <taxon>Chromeraceae</taxon>
        <taxon>Chromera</taxon>
    </lineage>
</organism>
<name>A0A0K6S8H4_9ALVE</name>
<accession>A0A0K6S8H4</accession>
<evidence type="ECO:0000313" key="1">
    <source>
        <dbReference type="EMBL" id="CUC09969.1"/>
    </source>
</evidence>
<sequence>MCIDHLDSVQVWHASLSGRLQGKMVAPSVCLKETADSVPSLISLCRQSSPVSSHFSLPDDILFSVLEFVGNGSFLLVGGVNRSFLKACKDTCLGHTQTYFSSAFQSWSCVRVALPVLCADPSLAAPALRAAFRVGDVSMIRHMLARADDEKSQSETFSLASSVSNAISALRGCGEGGHVDLLSLIEETGVEVENREGFLTALRDGAMSRGKLEILELMVSRGWQRVLRDVPFTMRHESPFREAVREGHTQIVHWGLKAQYLSETVVSELVGRYAPEAAVKRLAGEGVSLGDWACLGAACEGRLEVLKTLRALEVPWSPEVCWICLRKGFLEVLVWARRNGAPWWESTRKAVEECVEKGGKGAEVLRQIDFRGA</sequence>
<dbReference type="VEuPathDB" id="CryptoDB:Cvel_25744"/>
<proteinExistence type="predicted"/>
<gene>
    <name evidence="1" type="ORF">Cvel_25744.t1.CR1</name>
</gene>
<dbReference type="Gene3D" id="1.25.40.20">
    <property type="entry name" value="Ankyrin repeat-containing domain"/>
    <property type="match status" value="1"/>
</dbReference>
<reference evidence="1" key="1">
    <citation type="submission" date="2014-11" db="EMBL/GenBank/DDBJ databases">
        <title>Molecular phylogeny of cliff fern family Woodsiaceae with morphological implications.</title>
        <authorList>
            <person name="Shao Y.-Z."/>
            <person name="Wei R."/>
            <person name="Zhang X.-C."/>
        </authorList>
    </citation>
    <scope>NUCLEOTIDE SEQUENCE</scope>
</reference>
<dbReference type="EMBL" id="CDMZ01002162">
    <property type="protein sequence ID" value="CUC09969.1"/>
    <property type="molecule type" value="Genomic_DNA"/>
</dbReference>
<dbReference type="SUPFAM" id="SSF48403">
    <property type="entry name" value="Ankyrin repeat"/>
    <property type="match status" value="1"/>
</dbReference>
<dbReference type="AlphaFoldDB" id="A0A0K6S8H4"/>